<feature type="region of interest" description="Disordered" evidence="1">
    <location>
        <begin position="84"/>
        <end position="109"/>
    </location>
</feature>
<organism evidence="3 4">
    <name type="scientific">Agromyces fucosus</name>
    <dbReference type="NCBI Taxonomy" id="41985"/>
    <lineage>
        <taxon>Bacteria</taxon>
        <taxon>Bacillati</taxon>
        <taxon>Actinomycetota</taxon>
        <taxon>Actinomycetes</taxon>
        <taxon>Micrococcales</taxon>
        <taxon>Microbacteriaceae</taxon>
        <taxon>Agromyces</taxon>
    </lineage>
</organism>
<dbReference type="EMBL" id="SDPO01000001">
    <property type="protein sequence ID" value="RXZ50379.1"/>
    <property type="molecule type" value="Genomic_DNA"/>
</dbReference>
<keyword evidence="2" id="KW-1133">Transmembrane helix</keyword>
<dbReference type="RefSeq" id="WP_115958186.1">
    <property type="nucleotide sequence ID" value="NZ_SDPO01000001.1"/>
</dbReference>
<feature type="transmembrane region" description="Helical" evidence="2">
    <location>
        <begin position="33"/>
        <end position="60"/>
    </location>
</feature>
<keyword evidence="2" id="KW-0472">Membrane</keyword>
<gene>
    <name evidence="3" type="ORF">ESP57_00715</name>
</gene>
<comment type="caution">
    <text evidence="3">The sequence shown here is derived from an EMBL/GenBank/DDBJ whole genome shotgun (WGS) entry which is preliminary data.</text>
</comment>
<dbReference type="AlphaFoldDB" id="A0A4Q2JUC7"/>
<sequence length="109" mass="11302">MTIVGAVVMVTGAAILAHSSAFGEGSATSADQVGIALMIVACGASVSMAGVAIVCIGLIVRPSRAARYGRLYVPAHHRDSFLRPARRRIRRPRAQGSRTSEQSVVAVSA</sequence>
<keyword evidence="4" id="KW-1185">Reference proteome</keyword>
<evidence type="ECO:0000313" key="3">
    <source>
        <dbReference type="EMBL" id="RXZ50379.1"/>
    </source>
</evidence>
<name>A0A4Q2JUC7_9MICO</name>
<evidence type="ECO:0000256" key="1">
    <source>
        <dbReference type="SAM" id="MobiDB-lite"/>
    </source>
</evidence>
<feature type="compositionally biased region" description="Polar residues" evidence="1">
    <location>
        <begin position="96"/>
        <end position="109"/>
    </location>
</feature>
<protein>
    <submittedName>
        <fullName evidence="3">Uncharacterized protein</fullName>
    </submittedName>
</protein>
<feature type="compositionally biased region" description="Basic residues" evidence="1">
    <location>
        <begin position="84"/>
        <end position="93"/>
    </location>
</feature>
<dbReference type="Proteomes" id="UP000292935">
    <property type="component" value="Unassembled WGS sequence"/>
</dbReference>
<reference evidence="3 4" key="1">
    <citation type="submission" date="2019-01" db="EMBL/GenBank/DDBJ databases">
        <authorList>
            <person name="Li J."/>
        </authorList>
    </citation>
    <scope>NUCLEOTIDE SEQUENCE [LARGE SCALE GENOMIC DNA]</scope>
    <source>
        <strain evidence="3 4">CCUG 35506</strain>
    </source>
</reference>
<evidence type="ECO:0000313" key="4">
    <source>
        <dbReference type="Proteomes" id="UP000292935"/>
    </source>
</evidence>
<proteinExistence type="predicted"/>
<keyword evidence="2" id="KW-0812">Transmembrane</keyword>
<evidence type="ECO:0000256" key="2">
    <source>
        <dbReference type="SAM" id="Phobius"/>
    </source>
</evidence>
<accession>A0A4Q2JUC7</accession>